<proteinExistence type="predicted"/>
<dbReference type="Proteomes" id="UP001153269">
    <property type="component" value="Unassembled WGS sequence"/>
</dbReference>
<dbReference type="EMBL" id="CADEAL010003458">
    <property type="protein sequence ID" value="CAB1444814.1"/>
    <property type="molecule type" value="Genomic_DNA"/>
</dbReference>
<reference evidence="2" key="1">
    <citation type="submission" date="2020-03" db="EMBL/GenBank/DDBJ databases">
        <authorList>
            <person name="Weist P."/>
        </authorList>
    </citation>
    <scope>NUCLEOTIDE SEQUENCE</scope>
</reference>
<feature type="region of interest" description="Disordered" evidence="1">
    <location>
        <begin position="1"/>
        <end position="42"/>
    </location>
</feature>
<evidence type="ECO:0000256" key="1">
    <source>
        <dbReference type="SAM" id="MobiDB-lite"/>
    </source>
</evidence>
<feature type="compositionally biased region" description="Basic and acidic residues" evidence="1">
    <location>
        <begin position="1"/>
        <end position="11"/>
    </location>
</feature>
<keyword evidence="3" id="KW-1185">Reference proteome</keyword>
<protein>
    <submittedName>
        <fullName evidence="2">Uncharacterized protein</fullName>
    </submittedName>
</protein>
<evidence type="ECO:0000313" key="3">
    <source>
        <dbReference type="Proteomes" id="UP001153269"/>
    </source>
</evidence>
<gene>
    <name evidence="2" type="ORF">PLEPLA_LOCUS32532</name>
</gene>
<sequence length="123" mass="13562">MVTDCKSKRDPCTPLRGGHMALGPPPPTDPPHHRQTVQPPAKQPDVWMVAARSLSTVSLQRLLEGGQRSGPWRRGYSSGDRSAQIRPQIAVHARFIPRLITVCDSDHLAETGLMTGFVHLRLV</sequence>
<accession>A0A9N7V3F1</accession>
<organism evidence="2 3">
    <name type="scientific">Pleuronectes platessa</name>
    <name type="common">European plaice</name>
    <dbReference type="NCBI Taxonomy" id="8262"/>
    <lineage>
        <taxon>Eukaryota</taxon>
        <taxon>Metazoa</taxon>
        <taxon>Chordata</taxon>
        <taxon>Craniata</taxon>
        <taxon>Vertebrata</taxon>
        <taxon>Euteleostomi</taxon>
        <taxon>Actinopterygii</taxon>
        <taxon>Neopterygii</taxon>
        <taxon>Teleostei</taxon>
        <taxon>Neoteleostei</taxon>
        <taxon>Acanthomorphata</taxon>
        <taxon>Carangaria</taxon>
        <taxon>Pleuronectiformes</taxon>
        <taxon>Pleuronectoidei</taxon>
        <taxon>Pleuronectidae</taxon>
        <taxon>Pleuronectes</taxon>
    </lineage>
</organism>
<evidence type="ECO:0000313" key="2">
    <source>
        <dbReference type="EMBL" id="CAB1444814.1"/>
    </source>
</evidence>
<comment type="caution">
    <text evidence="2">The sequence shown here is derived from an EMBL/GenBank/DDBJ whole genome shotgun (WGS) entry which is preliminary data.</text>
</comment>
<dbReference type="AlphaFoldDB" id="A0A9N7V3F1"/>
<name>A0A9N7V3F1_PLEPL</name>